<dbReference type="GO" id="GO:0005230">
    <property type="term" value="F:extracellular ligand-gated monoatomic ion channel activity"/>
    <property type="evidence" value="ECO:0007669"/>
    <property type="project" value="InterPro"/>
</dbReference>
<feature type="transmembrane region" description="Helical" evidence="5">
    <location>
        <begin position="246"/>
        <end position="269"/>
    </location>
</feature>
<accession>A0A913WZE5</accession>
<feature type="domain" description="Neurotransmitter-gated ion-channel transmembrane" evidence="8">
    <location>
        <begin position="252"/>
        <end position="333"/>
    </location>
</feature>
<dbReference type="Gene3D" id="1.20.58.390">
    <property type="entry name" value="Neurotransmitter-gated ion-channel transmembrane domain"/>
    <property type="match status" value="1"/>
</dbReference>
<dbReference type="FunFam" id="2.70.170.10:FF:000028">
    <property type="entry name" value="AcetylCholine Receptor"/>
    <property type="match status" value="1"/>
</dbReference>
<comment type="subcellular location">
    <subcellularLocation>
        <location evidence="1">Membrane</location>
        <topology evidence="1">Multi-pass membrane protein</topology>
    </subcellularLocation>
</comment>
<feature type="chain" id="PRO_5037640608" evidence="6">
    <location>
        <begin position="26"/>
        <end position="428"/>
    </location>
</feature>
<dbReference type="InterPro" id="IPR006201">
    <property type="entry name" value="Neur_channel"/>
</dbReference>
<dbReference type="KEGG" id="epa:110235212"/>
<dbReference type="Gene3D" id="2.70.170.10">
    <property type="entry name" value="Neurotransmitter-gated ion-channel ligand-binding domain"/>
    <property type="match status" value="1"/>
</dbReference>
<protein>
    <submittedName>
        <fullName evidence="9">Uncharacterized protein</fullName>
    </submittedName>
</protein>
<dbReference type="CDD" id="cd19051">
    <property type="entry name" value="LGIC_TM_cation"/>
    <property type="match status" value="1"/>
</dbReference>
<evidence type="ECO:0000256" key="1">
    <source>
        <dbReference type="ARBA" id="ARBA00004141"/>
    </source>
</evidence>
<keyword evidence="2 5" id="KW-0812">Transmembrane</keyword>
<evidence type="ECO:0000313" key="10">
    <source>
        <dbReference type="Proteomes" id="UP000887567"/>
    </source>
</evidence>
<keyword evidence="10" id="KW-1185">Reference proteome</keyword>
<dbReference type="Pfam" id="PF02931">
    <property type="entry name" value="Neur_chan_LBD"/>
    <property type="match status" value="1"/>
</dbReference>
<evidence type="ECO:0000259" key="8">
    <source>
        <dbReference type="Pfam" id="PF02932"/>
    </source>
</evidence>
<dbReference type="InterPro" id="IPR006202">
    <property type="entry name" value="Neur_chan_lig-bd"/>
</dbReference>
<dbReference type="InterPro" id="IPR036734">
    <property type="entry name" value="Neur_chan_lig-bd_sf"/>
</dbReference>
<evidence type="ECO:0000256" key="2">
    <source>
        <dbReference type="ARBA" id="ARBA00022692"/>
    </source>
</evidence>
<dbReference type="InterPro" id="IPR036719">
    <property type="entry name" value="Neuro-gated_channel_TM_sf"/>
</dbReference>
<dbReference type="RefSeq" id="XP_020896314.1">
    <property type="nucleotide sequence ID" value="XM_021040655.2"/>
</dbReference>
<evidence type="ECO:0000313" key="9">
    <source>
        <dbReference type="EnsemblMetazoa" id="XP_020896314.1"/>
    </source>
</evidence>
<keyword evidence="4 5" id="KW-0472">Membrane</keyword>
<sequence length="428" mass="47959">MSFYVNLCFILVVLSSQCLIIGVSAKSSSSNEHKLLNLLFDQYNKAVRPVLNDSLPIDIKFGVQLRKILNVDSKRQELTVSLWVTQVWKNPFLKWGTSVAGGISSVVVDPGDIWIPDIGLMNNADESLSVAGGKQKFKTAVIVDNTGICTWRAPATFKSDCDINVRFWPFDVQKCNMVFSSYTYGNRKLSLNILGQRENKADKFTTSGGWSVENITLRKKVLKNTCCVEPFESLEAEFILKRKPQYFILNFIIPSVVLCFLTLVSFAIPSESGERIGFITTLLLAMTVYLLLIAEVLPETSNQLPITGLLFVLAIIMSGLMLVFTIIILRCYHGTGQPYGWLQRFYYCCCSKKKIEVMPSANGTANGAETPSDIPVAFNQFESKEFDSPTWQDISFFLNRVLFAVSVLMTVITFLAVYLNTFLSTEDI</sequence>
<name>A0A913WZE5_EXADI</name>
<feature type="domain" description="Neurotransmitter-gated ion-channel ligand-binding" evidence="7">
    <location>
        <begin position="33"/>
        <end position="244"/>
    </location>
</feature>
<evidence type="ECO:0000256" key="5">
    <source>
        <dbReference type="SAM" id="Phobius"/>
    </source>
</evidence>
<dbReference type="Proteomes" id="UP000887567">
    <property type="component" value="Unplaced"/>
</dbReference>
<dbReference type="InterPro" id="IPR038050">
    <property type="entry name" value="Neuro_actylchol_rec"/>
</dbReference>
<feature type="transmembrane region" description="Helical" evidence="5">
    <location>
        <begin position="401"/>
        <end position="419"/>
    </location>
</feature>
<dbReference type="GO" id="GO:0004888">
    <property type="term" value="F:transmembrane signaling receptor activity"/>
    <property type="evidence" value="ECO:0007669"/>
    <property type="project" value="InterPro"/>
</dbReference>
<dbReference type="CDD" id="cd18997">
    <property type="entry name" value="LGIC_ECD_nAChR"/>
    <property type="match status" value="1"/>
</dbReference>
<feature type="transmembrane region" description="Helical" evidence="5">
    <location>
        <begin position="306"/>
        <end position="329"/>
    </location>
</feature>
<evidence type="ECO:0000256" key="4">
    <source>
        <dbReference type="ARBA" id="ARBA00023136"/>
    </source>
</evidence>
<reference evidence="9" key="1">
    <citation type="submission" date="2022-11" db="UniProtKB">
        <authorList>
            <consortium name="EnsemblMetazoa"/>
        </authorList>
    </citation>
    <scope>IDENTIFICATION</scope>
</reference>
<dbReference type="GO" id="GO:0016020">
    <property type="term" value="C:membrane"/>
    <property type="evidence" value="ECO:0007669"/>
    <property type="project" value="UniProtKB-SubCell"/>
</dbReference>
<evidence type="ECO:0000256" key="3">
    <source>
        <dbReference type="ARBA" id="ARBA00022989"/>
    </source>
</evidence>
<dbReference type="OMA" id="ICTWRAP"/>
<keyword evidence="6" id="KW-0732">Signal</keyword>
<dbReference type="OrthoDB" id="5975154at2759"/>
<dbReference type="InterPro" id="IPR006029">
    <property type="entry name" value="Neurotrans-gated_channel_TM"/>
</dbReference>
<dbReference type="GeneID" id="110235212"/>
<organism evidence="9 10">
    <name type="scientific">Exaiptasia diaphana</name>
    <name type="common">Tropical sea anemone</name>
    <name type="synonym">Aiptasia pulchella</name>
    <dbReference type="NCBI Taxonomy" id="2652724"/>
    <lineage>
        <taxon>Eukaryota</taxon>
        <taxon>Metazoa</taxon>
        <taxon>Cnidaria</taxon>
        <taxon>Anthozoa</taxon>
        <taxon>Hexacorallia</taxon>
        <taxon>Actiniaria</taxon>
        <taxon>Aiptasiidae</taxon>
        <taxon>Exaiptasia</taxon>
    </lineage>
</organism>
<feature type="signal peptide" evidence="6">
    <location>
        <begin position="1"/>
        <end position="25"/>
    </location>
</feature>
<dbReference type="PRINTS" id="PR00252">
    <property type="entry name" value="NRIONCHANNEL"/>
</dbReference>
<dbReference type="SUPFAM" id="SSF63712">
    <property type="entry name" value="Nicotinic receptor ligand binding domain-like"/>
    <property type="match status" value="1"/>
</dbReference>
<dbReference type="PANTHER" id="PTHR18945">
    <property type="entry name" value="NEUROTRANSMITTER GATED ION CHANNEL"/>
    <property type="match status" value="1"/>
</dbReference>
<dbReference type="EnsemblMetazoa" id="XM_021040655.2">
    <property type="protein sequence ID" value="XP_020896314.1"/>
    <property type="gene ID" value="LOC110235212"/>
</dbReference>
<feature type="transmembrane region" description="Helical" evidence="5">
    <location>
        <begin position="276"/>
        <end position="294"/>
    </location>
</feature>
<proteinExistence type="predicted"/>
<evidence type="ECO:0000259" key="7">
    <source>
        <dbReference type="Pfam" id="PF02931"/>
    </source>
</evidence>
<evidence type="ECO:0000256" key="6">
    <source>
        <dbReference type="SAM" id="SignalP"/>
    </source>
</evidence>
<dbReference type="SUPFAM" id="SSF90112">
    <property type="entry name" value="Neurotransmitter-gated ion-channel transmembrane pore"/>
    <property type="match status" value="1"/>
</dbReference>
<dbReference type="AlphaFoldDB" id="A0A913WZE5"/>
<keyword evidence="3 5" id="KW-1133">Transmembrane helix</keyword>
<dbReference type="Pfam" id="PF02932">
    <property type="entry name" value="Neur_chan_memb"/>
    <property type="match status" value="1"/>
</dbReference>